<organism evidence="1 2">
    <name type="scientific">Desulfatitalea alkaliphila</name>
    <dbReference type="NCBI Taxonomy" id="2929485"/>
    <lineage>
        <taxon>Bacteria</taxon>
        <taxon>Pseudomonadati</taxon>
        <taxon>Thermodesulfobacteriota</taxon>
        <taxon>Desulfobacteria</taxon>
        <taxon>Desulfobacterales</taxon>
        <taxon>Desulfosarcinaceae</taxon>
        <taxon>Desulfatitalea</taxon>
    </lineage>
</organism>
<evidence type="ECO:0000313" key="2">
    <source>
        <dbReference type="Proteomes" id="UP001165427"/>
    </source>
</evidence>
<dbReference type="Gene3D" id="3.10.20.30">
    <property type="match status" value="1"/>
</dbReference>
<dbReference type="SUPFAM" id="SSF54285">
    <property type="entry name" value="MoaD/ThiS"/>
    <property type="match status" value="1"/>
</dbReference>
<dbReference type="InterPro" id="IPR016155">
    <property type="entry name" value="Mopterin_synth/thiamin_S_b"/>
</dbReference>
<dbReference type="InterPro" id="IPR003749">
    <property type="entry name" value="ThiS/MoaD-like"/>
</dbReference>
<dbReference type="RefSeq" id="WP_246913257.1">
    <property type="nucleotide sequence ID" value="NZ_JALJRB010000026.1"/>
</dbReference>
<dbReference type="AlphaFoldDB" id="A0AA41R3F5"/>
<keyword evidence="2" id="KW-1185">Reference proteome</keyword>
<reference evidence="1" key="1">
    <citation type="submission" date="2022-04" db="EMBL/GenBank/DDBJ databases">
        <title>Desulfatitalea alkaliphila sp. nov., a novel anaerobic sulfate-reducing bacterium isolated from terrestrial mud volcano, Taman Peninsula, Russia.</title>
        <authorList>
            <person name="Khomyakova M.A."/>
            <person name="Merkel A.Y."/>
            <person name="Slobodkin A.I."/>
        </authorList>
    </citation>
    <scope>NUCLEOTIDE SEQUENCE</scope>
    <source>
        <strain evidence="1">M08but</strain>
    </source>
</reference>
<dbReference type="Pfam" id="PF02597">
    <property type="entry name" value="ThiS"/>
    <property type="match status" value="1"/>
</dbReference>
<dbReference type="CDD" id="cd00565">
    <property type="entry name" value="Ubl_ThiS"/>
    <property type="match status" value="1"/>
</dbReference>
<dbReference type="PANTHER" id="PTHR34472:SF1">
    <property type="entry name" value="SULFUR CARRIER PROTEIN THIS"/>
    <property type="match status" value="1"/>
</dbReference>
<comment type="caution">
    <text evidence="1">The sequence shown here is derived from an EMBL/GenBank/DDBJ whole genome shotgun (WGS) entry which is preliminary data.</text>
</comment>
<sequence>MQITINGQLERIAQETLEEMVRRKGLAPEHLVLEHNREVVPRERWAQVALQEGDVVELLRFVGGG</sequence>
<dbReference type="EMBL" id="JALJRB010000026">
    <property type="protein sequence ID" value="MCJ8502457.1"/>
    <property type="molecule type" value="Genomic_DNA"/>
</dbReference>
<accession>A0AA41R3F5</accession>
<evidence type="ECO:0000313" key="1">
    <source>
        <dbReference type="EMBL" id="MCJ8502457.1"/>
    </source>
</evidence>
<dbReference type="NCBIfam" id="TIGR01683">
    <property type="entry name" value="thiS"/>
    <property type="match status" value="1"/>
</dbReference>
<dbReference type="InterPro" id="IPR010035">
    <property type="entry name" value="Thi_S"/>
</dbReference>
<proteinExistence type="predicted"/>
<dbReference type="PANTHER" id="PTHR34472">
    <property type="entry name" value="SULFUR CARRIER PROTEIN THIS"/>
    <property type="match status" value="1"/>
</dbReference>
<dbReference type="InterPro" id="IPR012675">
    <property type="entry name" value="Beta-grasp_dom_sf"/>
</dbReference>
<gene>
    <name evidence="1" type="primary">thiS</name>
    <name evidence="1" type="ORF">MRX98_17905</name>
</gene>
<dbReference type="Proteomes" id="UP001165427">
    <property type="component" value="Unassembled WGS sequence"/>
</dbReference>
<protein>
    <submittedName>
        <fullName evidence="1">Sulfur carrier protein ThiS</fullName>
    </submittedName>
</protein>
<name>A0AA41R3F5_9BACT</name>